<keyword evidence="1" id="KW-0175">Coiled coil</keyword>
<dbReference type="EMBL" id="QJKH01000036">
    <property type="protein sequence ID" value="PXX73418.1"/>
    <property type="molecule type" value="Genomic_DNA"/>
</dbReference>
<comment type="caution">
    <text evidence="3">The sequence shown here is derived from an EMBL/GenBank/DDBJ whole genome shotgun (WGS) entry which is preliminary data.</text>
</comment>
<evidence type="ECO:0000256" key="2">
    <source>
        <dbReference type="SAM" id="SignalP"/>
    </source>
</evidence>
<dbReference type="AlphaFoldDB" id="A0A318KQF1"/>
<organism evidence="3 4">
    <name type="scientific">Dielma fastidiosa</name>
    <dbReference type="NCBI Taxonomy" id="1034346"/>
    <lineage>
        <taxon>Bacteria</taxon>
        <taxon>Bacillati</taxon>
        <taxon>Bacillota</taxon>
        <taxon>Erysipelotrichia</taxon>
        <taxon>Erysipelotrichales</taxon>
        <taxon>Erysipelotrichaceae</taxon>
        <taxon>Dielma</taxon>
    </lineage>
</organism>
<dbReference type="Proteomes" id="UP000247612">
    <property type="component" value="Unassembled WGS sequence"/>
</dbReference>
<protein>
    <recommendedName>
        <fullName evidence="5">N-acetylmuramoyl-L-alanine amidase family protein</fullName>
    </recommendedName>
</protein>
<dbReference type="SUPFAM" id="SSF69360">
    <property type="entry name" value="Cell wall binding repeat"/>
    <property type="match status" value="1"/>
</dbReference>
<accession>A0A318KQF1</accession>
<proteinExistence type="predicted"/>
<feature type="signal peptide" evidence="2">
    <location>
        <begin position="1"/>
        <end position="30"/>
    </location>
</feature>
<feature type="chain" id="PRO_5038336845" description="N-acetylmuramoyl-L-alanine amidase family protein" evidence="2">
    <location>
        <begin position="31"/>
        <end position="640"/>
    </location>
</feature>
<gene>
    <name evidence="3" type="ORF">DES51_1362</name>
</gene>
<sequence length="640" mass="70475">EIYFMNKYSSKAVKTAATVGMSLAMVLSNAAPVVSNLTVAFAADDIITDKQTTEKAHDVVSKVLDALTKDYDKEFNTTEVIDGNVAIVTGTSTVDLTVTDKTLSGMGAATLSADLPGSNFKSGATLKQIATFLANNSSYMDEADIDEDVIAFAKFIKGYNDGVTKLATYFTNGDWKDANNNVIKLVAENGITNNKTDAEKAYKVIKDNEKYLNAVINAEGVLDKVNDFIVEVEDYKGENEDAYNKEYVKALEEVILVKETSNTSAINVYDAVEKEVAISYKDLSKVEKVLKDIKNDDVDALSKIADYDDVKDAEEVANYIEGLETIISDMKEVKDLLKSTNTDVKAYKKDLATKVKNLAVAAEALNEDDDDTQTALDKALNAFREADATALKNFVEDYIGSFYTLTPKQLNSGKYVVRLENADYGRYVETTDVFDLLEKDSDETGLQYLLTTVIDNEESEETYYDTVVNTVTTVEELLKAVTTDIDGITMGTTLTDKQAAKIVAAKKALNQLVDSKTGEIAKEYTKALTTKEKKAVLANVELIDTLYLKLILNGTVTQSGWVDKGNGDWDYIAEDGSRPSKWIASGANWYYVKNGTMLRNSWIASDAQGTRWYYVDDNGVMVSNTTVNGYTFNSYGVWVK</sequence>
<evidence type="ECO:0000313" key="3">
    <source>
        <dbReference type="EMBL" id="PXX73418.1"/>
    </source>
</evidence>
<feature type="non-terminal residue" evidence="3">
    <location>
        <position position="1"/>
    </location>
</feature>
<evidence type="ECO:0008006" key="5">
    <source>
        <dbReference type="Google" id="ProtNLM"/>
    </source>
</evidence>
<evidence type="ECO:0000256" key="1">
    <source>
        <dbReference type="SAM" id="Coils"/>
    </source>
</evidence>
<dbReference type="STRING" id="1034346.GCA_000313565_03499"/>
<keyword evidence="2" id="KW-0732">Signal</keyword>
<name>A0A318KQF1_9FIRM</name>
<evidence type="ECO:0000313" key="4">
    <source>
        <dbReference type="Proteomes" id="UP000247612"/>
    </source>
</evidence>
<keyword evidence="4" id="KW-1185">Reference proteome</keyword>
<reference evidence="3 4" key="1">
    <citation type="submission" date="2018-05" db="EMBL/GenBank/DDBJ databases">
        <title>Genomic Encyclopedia of Type Strains, Phase IV (KMG-IV): sequencing the most valuable type-strain genomes for metagenomic binning, comparative biology and taxonomic classification.</title>
        <authorList>
            <person name="Goeker M."/>
        </authorList>
    </citation>
    <scope>NUCLEOTIDE SEQUENCE [LARGE SCALE GENOMIC DNA]</scope>
    <source>
        <strain evidence="3 4">JC118</strain>
    </source>
</reference>
<feature type="coiled-coil region" evidence="1">
    <location>
        <begin position="330"/>
        <end position="368"/>
    </location>
</feature>
<dbReference type="Gene3D" id="2.10.270.10">
    <property type="entry name" value="Cholin Binding"/>
    <property type="match status" value="1"/>
</dbReference>